<proteinExistence type="predicted"/>
<accession>A0ABS6YAQ8</accession>
<dbReference type="EMBL" id="JAHXCT010000002">
    <property type="protein sequence ID" value="MBW4768655.1"/>
    <property type="molecule type" value="Genomic_DNA"/>
</dbReference>
<dbReference type="Pfam" id="PF10825">
    <property type="entry name" value="DUF2752"/>
    <property type="match status" value="1"/>
</dbReference>
<keyword evidence="1" id="KW-0472">Membrane</keyword>
<dbReference type="Proteomes" id="UP000788426">
    <property type="component" value="Unassembled WGS sequence"/>
</dbReference>
<keyword evidence="1" id="KW-1133">Transmembrane helix</keyword>
<evidence type="ECO:0000313" key="3">
    <source>
        <dbReference type="Proteomes" id="UP000788426"/>
    </source>
</evidence>
<feature type="transmembrane region" description="Helical" evidence="1">
    <location>
        <begin position="113"/>
        <end position="131"/>
    </location>
</feature>
<evidence type="ECO:0000256" key="1">
    <source>
        <dbReference type="SAM" id="Phobius"/>
    </source>
</evidence>
<keyword evidence="1" id="KW-0812">Transmembrane</keyword>
<organism evidence="2 3">
    <name type="scientific">Hoylesella nanceiensis</name>
    <dbReference type="NCBI Taxonomy" id="425941"/>
    <lineage>
        <taxon>Bacteria</taxon>
        <taxon>Pseudomonadati</taxon>
        <taxon>Bacteroidota</taxon>
        <taxon>Bacteroidia</taxon>
        <taxon>Bacteroidales</taxon>
        <taxon>Prevotellaceae</taxon>
        <taxon>Hoylesella</taxon>
    </lineage>
</organism>
<dbReference type="InterPro" id="IPR021215">
    <property type="entry name" value="DUF2752"/>
</dbReference>
<reference evidence="2 3" key="1">
    <citation type="submission" date="2021-07" db="EMBL/GenBank/DDBJ databases">
        <title>Genomic diversity and antimicrobial resistance of Prevotella spp. isolated from chronic lung disease airways.</title>
        <authorList>
            <person name="Webb K.A."/>
            <person name="Olagoke O.S."/>
            <person name="Baird T."/>
            <person name="Neill J."/>
            <person name="Pham A."/>
            <person name="Wells T.J."/>
            <person name="Ramsay K.A."/>
            <person name="Bell S.C."/>
            <person name="Sarovich D.S."/>
            <person name="Price E.P."/>
        </authorList>
    </citation>
    <scope>NUCLEOTIDE SEQUENCE [LARGE SCALE GENOMIC DNA]</scope>
    <source>
        <strain evidence="2 3">SCHI0011.S.12</strain>
    </source>
</reference>
<gene>
    <name evidence="2" type="ORF">KZO38_02630</name>
</gene>
<feature type="transmembrane region" description="Helical" evidence="1">
    <location>
        <begin position="7"/>
        <end position="28"/>
    </location>
</feature>
<comment type="caution">
    <text evidence="2">The sequence shown here is derived from an EMBL/GenBank/DDBJ whole genome shotgun (WGS) entry which is preliminary data.</text>
</comment>
<keyword evidence="3" id="KW-1185">Reference proteome</keyword>
<feature type="transmembrane region" description="Helical" evidence="1">
    <location>
        <begin position="70"/>
        <end position="92"/>
    </location>
</feature>
<dbReference type="RefSeq" id="WP_219479605.1">
    <property type="nucleotide sequence ID" value="NZ_JAHXCT010000002.1"/>
</dbReference>
<protein>
    <submittedName>
        <fullName evidence="2">DUF2752 domain-containing protein</fullName>
    </submittedName>
</protein>
<evidence type="ECO:0000313" key="2">
    <source>
        <dbReference type="EMBL" id="MBW4768655.1"/>
    </source>
</evidence>
<name>A0ABS6YAQ8_9BACT</name>
<sequence>MNSDKRDLRIISFFFCVGVAWLLIHLLWNVHIEICPIKRLIGVPCPSCGTTRAFKSLFAFDVVEALKYNINILILLPSIVTYVALRVYDLIFHTQKLEQVYHKVKEMLNKKQVFCAFILFEILAWILHISLG</sequence>